<evidence type="ECO:0000313" key="5">
    <source>
        <dbReference type="Proteomes" id="UP001326715"/>
    </source>
</evidence>
<dbReference type="InterPro" id="IPR034904">
    <property type="entry name" value="FSCA_dom_sf"/>
</dbReference>
<dbReference type="InterPro" id="IPR002744">
    <property type="entry name" value="MIP18-like"/>
</dbReference>
<organism evidence="2 4">
    <name type="scientific">Chitinophaga sancti</name>
    <dbReference type="NCBI Taxonomy" id="1004"/>
    <lineage>
        <taxon>Bacteria</taxon>
        <taxon>Pseudomonadati</taxon>
        <taxon>Bacteroidota</taxon>
        <taxon>Chitinophagia</taxon>
        <taxon>Chitinophagales</taxon>
        <taxon>Chitinophagaceae</taxon>
        <taxon>Chitinophaga</taxon>
    </lineage>
</organism>
<dbReference type="EMBL" id="CP140154">
    <property type="protein sequence ID" value="WQG90224.1"/>
    <property type="molecule type" value="Genomic_DNA"/>
</dbReference>
<evidence type="ECO:0000313" key="2">
    <source>
        <dbReference type="EMBL" id="SFW67890.1"/>
    </source>
</evidence>
<dbReference type="Gene3D" id="3.30.300.130">
    <property type="entry name" value="Fe-S cluster assembly (FSCA)"/>
    <property type="match status" value="1"/>
</dbReference>
<dbReference type="STRING" id="1004.SAMN05661012_03495"/>
<dbReference type="PANTHER" id="PTHR42831:SF1">
    <property type="entry name" value="FE-S PROTEIN MATURATION AUXILIARY FACTOR YITW"/>
    <property type="match status" value="1"/>
</dbReference>
<proteinExistence type="predicted"/>
<dbReference type="RefSeq" id="WP_072362503.1">
    <property type="nucleotide sequence ID" value="NZ_CBHWAX010000064.1"/>
</dbReference>
<keyword evidence="5" id="KW-1185">Reference proteome</keyword>
<dbReference type="EMBL" id="FPIZ01000010">
    <property type="protein sequence ID" value="SFW67890.1"/>
    <property type="molecule type" value="Genomic_DNA"/>
</dbReference>
<evidence type="ECO:0000259" key="1">
    <source>
        <dbReference type="Pfam" id="PF01883"/>
    </source>
</evidence>
<evidence type="ECO:0000313" key="4">
    <source>
        <dbReference type="Proteomes" id="UP000183788"/>
    </source>
</evidence>
<dbReference type="Pfam" id="PF01883">
    <property type="entry name" value="FeS_assembly_P"/>
    <property type="match status" value="1"/>
</dbReference>
<reference evidence="3 5" key="2">
    <citation type="submission" date="2023-11" db="EMBL/GenBank/DDBJ databases">
        <title>MicrobeMod: A computational toolkit for identifying prokaryotic methylation and restriction-modification with nanopore sequencing.</title>
        <authorList>
            <person name="Crits-Christoph A."/>
            <person name="Kang S.C."/>
            <person name="Lee H."/>
            <person name="Ostrov N."/>
        </authorList>
    </citation>
    <scope>NUCLEOTIDE SEQUENCE [LARGE SCALE GENOMIC DNA]</scope>
    <source>
        <strain evidence="3 5">ATCC 23090</strain>
    </source>
</reference>
<dbReference type="Proteomes" id="UP000183788">
    <property type="component" value="Unassembled WGS sequence"/>
</dbReference>
<name>A0A1K1R6K6_9BACT</name>
<dbReference type="SUPFAM" id="SSF117916">
    <property type="entry name" value="Fe-S cluster assembly (FSCA) domain-like"/>
    <property type="match status" value="1"/>
</dbReference>
<evidence type="ECO:0000313" key="3">
    <source>
        <dbReference type="EMBL" id="WQG90224.1"/>
    </source>
</evidence>
<accession>A0A1K1R6K6</accession>
<gene>
    <name evidence="2" type="ORF">SAMN05661012_03495</name>
    <name evidence="3" type="ORF">SR876_01845</name>
</gene>
<protein>
    <submittedName>
        <fullName evidence="3">Metal-sulfur cluster assembly factor</fullName>
    </submittedName>
    <submittedName>
        <fullName evidence="2">Metal-sulfur cluster biosynthetic enzyme</fullName>
    </submittedName>
</protein>
<reference evidence="2 4" key="1">
    <citation type="submission" date="2016-11" db="EMBL/GenBank/DDBJ databases">
        <authorList>
            <person name="Jaros S."/>
            <person name="Januszkiewicz K."/>
            <person name="Wedrychowicz H."/>
        </authorList>
    </citation>
    <scope>NUCLEOTIDE SEQUENCE [LARGE SCALE GENOMIC DNA]</scope>
    <source>
        <strain evidence="2 4">DSM 784</strain>
    </source>
</reference>
<dbReference type="InterPro" id="IPR052339">
    <property type="entry name" value="Fe-S_Maturation_MIP18"/>
</dbReference>
<dbReference type="AlphaFoldDB" id="A0A1K1R6K6"/>
<dbReference type="OrthoDB" id="9805360at2"/>
<dbReference type="Proteomes" id="UP001326715">
    <property type="component" value="Chromosome"/>
</dbReference>
<sequence length="104" mass="11760">MIAHTEKAIEALAALRWVFDPEVGLNVVDMGLIYELSVDEDAKKILVLMTLSTQYCPMGQSIVDSVKSRLELSYPEYVIEITVTFEPAWSMEMISAEGQEFLNR</sequence>
<feature type="domain" description="MIP18 family-like" evidence="1">
    <location>
        <begin position="11"/>
        <end position="82"/>
    </location>
</feature>
<dbReference type="PANTHER" id="PTHR42831">
    <property type="entry name" value="FE-S PROTEIN MATURATION AUXILIARY FACTOR YITW"/>
    <property type="match status" value="1"/>
</dbReference>